<feature type="coiled-coil region" evidence="1">
    <location>
        <begin position="180"/>
        <end position="233"/>
    </location>
</feature>
<accession>A0A1Q6RAM7</accession>
<evidence type="ECO:0000313" key="3">
    <source>
        <dbReference type="EMBL" id="OLA39411.1"/>
    </source>
</evidence>
<keyword evidence="1" id="KW-0175">Coiled coil</keyword>
<dbReference type="AlphaFoldDB" id="A0A1Q6RAM7"/>
<feature type="domain" description="HTH cro/C1-type" evidence="2">
    <location>
        <begin position="15"/>
        <end position="69"/>
    </location>
</feature>
<name>A0A1Q6RAM7_9FIRM</name>
<dbReference type="SMART" id="SM00530">
    <property type="entry name" value="HTH_XRE"/>
    <property type="match status" value="1"/>
</dbReference>
<dbReference type="Proteomes" id="UP000186777">
    <property type="component" value="Unassembled WGS sequence"/>
</dbReference>
<dbReference type="STRING" id="626940.BHW43_00505"/>
<dbReference type="RefSeq" id="WP_303679106.1">
    <property type="nucleotide sequence ID" value="NZ_DBEZXK010000097.1"/>
</dbReference>
<gene>
    <name evidence="3" type="ORF">BHW43_00505</name>
</gene>
<dbReference type="InterPro" id="IPR001387">
    <property type="entry name" value="Cro/C1-type_HTH"/>
</dbReference>
<sequence>MIIRNNIGERIGFFRRLHNYTQKELGKLLGFSDKTCDVRVAQYESGDRVPKEEMLKKIAAIFGISPYALNIPNIRTWASRMHIFFAMEDKYGAEIKKIDDEYYLRIEKTYPEHPTITGVRNAVLQEWVDMYSALQKGEISREEYDRWRYNYPLQGEYGYITFGRDDEEEVATYPEKYFSLLNLQQDVQNLADEKQEIDEETITDLEARYKDAERIISQELAELRRAIERAKQSK</sequence>
<dbReference type="GO" id="GO:0003677">
    <property type="term" value="F:DNA binding"/>
    <property type="evidence" value="ECO:0007669"/>
    <property type="project" value="InterPro"/>
</dbReference>
<dbReference type="PROSITE" id="PS50943">
    <property type="entry name" value="HTH_CROC1"/>
    <property type="match status" value="1"/>
</dbReference>
<proteinExistence type="predicted"/>
<dbReference type="Pfam" id="PF01381">
    <property type="entry name" value="HTH_3"/>
    <property type="match status" value="1"/>
</dbReference>
<dbReference type="Gene3D" id="1.10.260.40">
    <property type="entry name" value="lambda repressor-like DNA-binding domains"/>
    <property type="match status" value="1"/>
</dbReference>
<organism evidence="3 4">
    <name type="scientific">Phascolarctobacterium succinatutens</name>
    <dbReference type="NCBI Taxonomy" id="626940"/>
    <lineage>
        <taxon>Bacteria</taxon>
        <taxon>Bacillati</taxon>
        <taxon>Bacillota</taxon>
        <taxon>Negativicutes</taxon>
        <taxon>Acidaminococcales</taxon>
        <taxon>Acidaminococcaceae</taxon>
        <taxon>Phascolarctobacterium</taxon>
    </lineage>
</organism>
<dbReference type="EMBL" id="MNTG01000001">
    <property type="protein sequence ID" value="OLA39411.1"/>
    <property type="molecule type" value="Genomic_DNA"/>
</dbReference>
<reference evidence="3 4" key="1">
    <citation type="journal article" date="2016" name="Nat. Biotechnol.">
        <title>Measurement of bacterial replication rates in microbial communities.</title>
        <authorList>
            <person name="Brown C.T."/>
            <person name="Olm M.R."/>
            <person name="Thomas B.C."/>
            <person name="Banfield J.F."/>
        </authorList>
    </citation>
    <scope>NUCLEOTIDE SEQUENCE [LARGE SCALE GENOMIC DNA]</scope>
    <source>
        <strain evidence="3">46_33</strain>
    </source>
</reference>
<evidence type="ECO:0000256" key="1">
    <source>
        <dbReference type="SAM" id="Coils"/>
    </source>
</evidence>
<evidence type="ECO:0000313" key="4">
    <source>
        <dbReference type="Proteomes" id="UP000186777"/>
    </source>
</evidence>
<dbReference type="SUPFAM" id="SSF47413">
    <property type="entry name" value="lambda repressor-like DNA-binding domains"/>
    <property type="match status" value="1"/>
</dbReference>
<comment type="caution">
    <text evidence="3">The sequence shown here is derived from an EMBL/GenBank/DDBJ whole genome shotgun (WGS) entry which is preliminary data.</text>
</comment>
<protein>
    <recommendedName>
        <fullName evidence="2">HTH cro/C1-type domain-containing protein</fullName>
    </recommendedName>
</protein>
<evidence type="ECO:0000259" key="2">
    <source>
        <dbReference type="PROSITE" id="PS50943"/>
    </source>
</evidence>
<dbReference type="CDD" id="cd00093">
    <property type="entry name" value="HTH_XRE"/>
    <property type="match status" value="1"/>
</dbReference>
<dbReference type="InterPro" id="IPR010982">
    <property type="entry name" value="Lambda_DNA-bd_dom_sf"/>
</dbReference>